<keyword evidence="2" id="KW-1185">Reference proteome</keyword>
<dbReference type="Gene3D" id="1.10.390.10">
    <property type="entry name" value="Neutral Protease Domain 2"/>
    <property type="match status" value="1"/>
</dbReference>
<accession>A0A4R6Z7R0</accession>
<dbReference type="Proteomes" id="UP000295293">
    <property type="component" value="Unassembled WGS sequence"/>
</dbReference>
<sequence>MRYALDYLPATQEMHVRLCADAAAQREFVIARDAAANIAGLAREHGGLQRLGDTRWRADRWKSGECLSYRVALAPIARRNDYDIGVEVGVDMLVAPQYWLLRSDGDEAAEATVSMPDGYAFSPPWQALDGSTAQQGRFRIPSTPPAWSSLVAVGSFEESTLQLPGGTVRVAMLGGIDTANRAKLLRWMQHALAAASSAHGELPLPQAQVVLRPVALRGGRAVGFGQSLRGQGNAVHIQVDPKATPDQLDADWTAVHEFAHWAHPYLGDDGAWLAEGLASYWQNTLRARAGLLTPLAAWQQLDAGFARGRGASNDQLSLAQLSSAMQRERAYYAVYWSGAAYWLQLDVDLRKTSGGRFGIEEALRRFRACCLLQRRAWAPREFVAKLDSLMHSDLFLRRYDAYSARRGFPPLQTIYAQLGLQRSADGAVQLRDDAADVAIRRAIMRKPGRADEP</sequence>
<evidence type="ECO:0000313" key="1">
    <source>
        <dbReference type="EMBL" id="TDR47815.1"/>
    </source>
</evidence>
<name>A0A4R6Z7R0_9GAMM</name>
<dbReference type="EMBL" id="SNZH01000002">
    <property type="protein sequence ID" value="TDR47815.1"/>
    <property type="molecule type" value="Genomic_DNA"/>
</dbReference>
<reference evidence="1 2" key="1">
    <citation type="submission" date="2019-03" db="EMBL/GenBank/DDBJ databases">
        <title>Genomic Encyclopedia of Type Strains, Phase IV (KMG-IV): sequencing the most valuable type-strain genomes for metagenomic binning, comparative biology and taxonomic classification.</title>
        <authorList>
            <person name="Goeker M."/>
        </authorList>
    </citation>
    <scope>NUCLEOTIDE SEQUENCE [LARGE SCALE GENOMIC DNA]</scope>
    <source>
        <strain evidence="1 2">DSM 21667</strain>
    </source>
</reference>
<comment type="caution">
    <text evidence="1">The sequence shown here is derived from an EMBL/GenBank/DDBJ whole genome shotgun (WGS) entry which is preliminary data.</text>
</comment>
<dbReference type="AlphaFoldDB" id="A0A4R6Z7R0"/>
<proteinExistence type="predicted"/>
<protein>
    <submittedName>
        <fullName evidence="1">Uncharacterized protein</fullName>
    </submittedName>
</protein>
<gene>
    <name evidence="1" type="ORF">DFR29_102477</name>
</gene>
<organism evidence="1 2">
    <name type="scientific">Tahibacter aquaticus</name>
    <dbReference type="NCBI Taxonomy" id="520092"/>
    <lineage>
        <taxon>Bacteria</taxon>
        <taxon>Pseudomonadati</taxon>
        <taxon>Pseudomonadota</taxon>
        <taxon>Gammaproteobacteria</taxon>
        <taxon>Lysobacterales</taxon>
        <taxon>Rhodanobacteraceae</taxon>
        <taxon>Tahibacter</taxon>
    </lineage>
</organism>
<evidence type="ECO:0000313" key="2">
    <source>
        <dbReference type="Proteomes" id="UP000295293"/>
    </source>
</evidence>
<dbReference type="InterPro" id="IPR027268">
    <property type="entry name" value="Peptidase_M4/M1_CTD_sf"/>
</dbReference>